<keyword evidence="2" id="KW-1185">Reference proteome</keyword>
<dbReference type="AlphaFoldDB" id="A0AAV2SXI4"/>
<evidence type="ECO:0000313" key="2">
    <source>
        <dbReference type="Proteomes" id="UP001497623"/>
    </source>
</evidence>
<feature type="non-terminal residue" evidence="1">
    <location>
        <position position="156"/>
    </location>
</feature>
<dbReference type="EMBL" id="CAXKWB010160496">
    <property type="protein sequence ID" value="CAL4249751.1"/>
    <property type="molecule type" value="Genomic_DNA"/>
</dbReference>
<protein>
    <submittedName>
        <fullName evidence="1">Uncharacterized protein</fullName>
    </submittedName>
</protein>
<evidence type="ECO:0000313" key="1">
    <source>
        <dbReference type="EMBL" id="CAL4249751.1"/>
    </source>
</evidence>
<reference evidence="1 2" key="1">
    <citation type="submission" date="2024-05" db="EMBL/GenBank/DDBJ databases">
        <authorList>
            <person name="Wallberg A."/>
        </authorList>
    </citation>
    <scope>NUCLEOTIDE SEQUENCE [LARGE SCALE GENOMIC DNA]</scope>
</reference>
<name>A0AAV2SXI4_MEGNR</name>
<sequence>KTEQLVNILIPKPEKVVCIREAFKSEVQIFEIPENLRLNSIPLARKIVYLKEDDHDSTAEPSDDEKNEDKMSKLELYLSYLKNHISIVASLEYCPCINSLQYYKARKIEIRSHLQEDWMKNITKEDIEKAKQDFKVIFEAAKSLQSNINERFLDVY</sequence>
<accession>A0AAV2SXI4</accession>
<gene>
    <name evidence="1" type="ORF">MNOR_LOCUS41609</name>
</gene>
<organism evidence="1 2">
    <name type="scientific">Meganyctiphanes norvegica</name>
    <name type="common">Northern krill</name>
    <name type="synonym">Thysanopoda norvegica</name>
    <dbReference type="NCBI Taxonomy" id="48144"/>
    <lineage>
        <taxon>Eukaryota</taxon>
        <taxon>Metazoa</taxon>
        <taxon>Ecdysozoa</taxon>
        <taxon>Arthropoda</taxon>
        <taxon>Crustacea</taxon>
        <taxon>Multicrustacea</taxon>
        <taxon>Malacostraca</taxon>
        <taxon>Eumalacostraca</taxon>
        <taxon>Eucarida</taxon>
        <taxon>Euphausiacea</taxon>
        <taxon>Euphausiidae</taxon>
        <taxon>Meganyctiphanes</taxon>
    </lineage>
</organism>
<comment type="caution">
    <text evidence="1">The sequence shown here is derived from an EMBL/GenBank/DDBJ whole genome shotgun (WGS) entry which is preliminary data.</text>
</comment>
<dbReference type="Proteomes" id="UP001497623">
    <property type="component" value="Unassembled WGS sequence"/>
</dbReference>
<feature type="non-terminal residue" evidence="1">
    <location>
        <position position="1"/>
    </location>
</feature>
<proteinExistence type="predicted"/>